<dbReference type="InterPro" id="IPR036236">
    <property type="entry name" value="Znf_C2H2_sf"/>
</dbReference>
<dbReference type="Gene3D" id="3.30.160.60">
    <property type="entry name" value="Classic Zinc Finger"/>
    <property type="match status" value="1"/>
</dbReference>
<proteinExistence type="predicted"/>
<comment type="caution">
    <text evidence="4">The sequence shown here is derived from an EMBL/GenBank/DDBJ whole genome shotgun (WGS) entry which is preliminary data.</text>
</comment>
<keyword evidence="1" id="KW-0863">Zinc-finger</keyword>
<dbReference type="Pfam" id="PF00096">
    <property type="entry name" value="zf-C2H2"/>
    <property type="match status" value="1"/>
</dbReference>
<dbReference type="SMART" id="SM00355">
    <property type="entry name" value="ZnF_C2H2"/>
    <property type="match status" value="2"/>
</dbReference>
<dbReference type="EMBL" id="JABDTM020023850">
    <property type="protein sequence ID" value="KAH0814849.1"/>
    <property type="molecule type" value="Genomic_DNA"/>
</dbReference>
<accession>A0A8J6HHN7</accession>
<gene>
    <name evidence="4" type="ORF">GEV33_007943</name>
</gene>
<feature type="compositionally biased region" description="Low complexity" evidence="2">
    <location>
        <begin position="251"/>
        <end position="263"/>
    </location>
</feature>
<evidence type="ECO:0000256" key="2">
    <source>
        <dbReference type="SAM" id="MobiDB-lite"/>
    </source>
</evidence>
<dbReference type="Proteomes" id="UP000719412">
    <property type="component" value="Unassembled WGS sequence"/>
</dbReference>
<dbReference type="Pfam" id="PF00379">
    <property type="entry name" value="Chitin_bind_4"/>
    <property type="match status" value="1"/>
</dbReference>
<evidence type="ECO:0000313" key="4">
    <source>
        <dbReference type="EMBL" id="KAH0814849.1"/>
    </source>
</evidence>
<dbReference type="InterPro" id="IPR013087">
    <property type="entry name" value="Znf_C2H2_type"/>
</dbReference>
<feature type="region of interest" description="Disordered" evidence="2">
    <location>
        <begin position="336"/>
        <end position="356"/>
    </location>
</feature>
<keyword evidence="5" id="KW-1185">Reference proteome</keyword>
<dbReference type="GO" id="GO:0008270">
    <property type="term" value="F:zinc ion binding"/>
    <property type="evidence" value="ECO:0007669"/>
    <property type="project" value="UniProtKB-KW"/>
</dbReference>
<dbReference type="SUPFAM" id="SSF57667">
    <property type="entry name" value="beta-beta-alpha zinc fingers"/>
    <property type="match status" value="1"/>
</dbReference>
<keyword evidence="1" id="KW-0862">Zinc</keyword>
<feature type="domain" description="C2H2-type" evidence="3">
    <location>
        <begin position="541"/>
        <end position="568"/>
    </location>
</feature>
<feature type="domain" description="C2H2-type" evidence="3">
    <location>
        <begin position="511"/>
        <end position="539"/>
    </location>
</feature>
<protein>
    <recommendedName>
        <fullName evidence="3">C2H2-type domain-containing protein</fullName>
    </recommendedName>
</protein>
<dbReference type="AlphaFoldDB" id="A0A8J6HHN7"/>
<keyword evidence="1" id="KW-0479">Metal-binding</keyword>
<dbReference type="InterPro" id="IPR000618">
    <property type="entry name" value="Insect_cuticle"/>
</dbReference>
<organism evidence="4 5">
    <name type="scientific">Tenebrio molitor</name>
    <name type="common">Yellow mealworm beetle</name>
    <dbReference type="NCBI Taxonomy" id="7067"/>
    <lineage>
        <taxon>Eukaryota</taxon>
        <taxon>Metazoa</taxon>
        <taxon>Ecdysozoa</taxon>
        <taxon>Arthropoda</taxon>
        <taxon>Hexapoda</taxon>
        <taxon>Insecta</taxon>
        <taxon>Pterygota</taxon>
        <taxon>Neoptera</taxon>
        <taxon>Endopterygota</taxon>
        <taxon>Coleoptera</taxon>
        <taxon>Polyphaga</taxon>
        <taxon>Cucujiformia</taxon>
        <taxon>Tenebrionidae</taxon>
        <taxon>Tenebrio</taxon>
    </lineage>
</organism>
<evidence type="ECO:0000256" key="1">
    <source>
        <dbReference type="PROSITE-ProRule" id="PRU00042"/>
    </source>
</evidence>
<sequence length="568" mass="63957">MSIKGCRILNINNLLNYTTHLMVYCIAISSIVRALPTTKSPKPYQTENIDDSYNPQSYSDTPAYEAFALPTNLQLPKSEPSQVPFFAPDLNTALKAPQYNSEPNYYQVPVPSQDLIAPSEKSWNPNNDPKFFYEVPASLTQQNIPTNYYPKKFNKEIHIKSKPYSSKPKQEIVLKPIDEKQFIAKQKSLNKVFDSLAKNENQKELQVPKFFAQPKLSDSRFTERFDTESVAPHGGFGKGASADLTASLGISSPLTHSSSSSAPHGERHEFHMTGHDGPHSYKWGFDTGKGHNRQFRYEERDKEGIVKGHFGFFDKLGKLQMVNYDAHPHEEANVVKESSSLTQESDKIKTSSNESEEEYCADVNENVEVVVSEKGDQQSSILEAALEKPESILERSLMSQPVAGKSPSSLPYGQEQLNLLQGLSDVPKSVFIPRKPPEMELDKRIIKSTSSGSSSPSTFDRPTEFLQQTIKIEEDSYDSSEPLPDDIIQREGSIHISRAVEVQPHHSSQCGNCPHCGKVYSNQSALKYHVRLVHSDLTNMYCCHLCPEAFNYREGYKKHMVEVHCIRN</sequence>
<reference evidence="4" key="1">
    <citation type="journal article" date="2020" name="J Insects Food Feed">
        <title>The yellow mealworm (Tenebrio molitor) genome: a resource for the emerging insects as food and feed industry.</title>
        <authorList>
            <person name="Eriksson T."/>
            <person name="Andere A."/>
            <person name="Kelstrup H."/>
            <person name="Emery V."/>
            <person name="Picard C."/>
        </authorList>
    </citation>
    <scope>NUCLEOTIDE SEQUENCE</scope>
    <source>
        <strain evidence="4">Stoneville</strain>
        <tissue evidence="4">Whole head</tissue>
    </source>
</reference>
<evidence type="ECO:0000259" key="3">
    <source>
        <dbReference type="PROSITE" id="PS50157"/>
    </source>
</evidence>
<feature type="region of interest" description="Disordered" evidence="2">
    <location>
        <begin position="251"/>
        <end position="270"/>
    </location>
</feature>
<evidence type="ECO:0000313" key="5">
    <source>
        <dbReference type="Proteomes" id="UP000719412"/>
    </source>
</evidence>
<dbReference type="PROSITE" id="PS00028">
    <property type="entry name" value="ZINC_FINGER_C2H2_1"/>
    <property type="match status" value="2"/>
</dbReference>
<name>A0A8J6HHN7_TENMO</name>
<reference evidence="4" key="2">
    <citation type="submission" date="2021-08" db="EMBL/GenBank/DDBJ databases">
        <authorList>
            <person name="Eriksson T."/>
        </authorList>
    </citation>
    <scope>NUCLEOTIDE SEQUENCE</scope>
    <source>
        <strain evidence="4">Stoneville</strain>
        <tissue evidence="4">Whole head</tissue>
    </source>
</reference>
<dbReference type="PROSITE" id="PS50157">
    <property type="entry name" value="ZINC_FINGER_C2H2_2"/>
    <property type="match status" value="2"/>
</dbReference>